<keyword evidence="4" id="KW-1185">Reference proteome</keyword>
<sequence>MSVGLKYLYNEIKKHEVKLLAGENGLKNKVRWTQLVESVEVASFLQGGELLFTTGLAMTSKDDLFNLVKKTHEMLASGIIIYIGKYIDEVDEEIINYCNENDYPVFSVSWGVEMRDTMRYLSARIIESEKNYIELSNAIKDAIFLPDHKDLFMPVFSKVGYKPNWNYYVTIIEVNSKDIDNIDLNAEMIQVTNFIDVELNYVRSNFFAFSVGNHIIIVFNNIMYEDTEELMKKLYIKLMKEFIELEFYLGMDKKDCTLETFHNGYEASKKILQINKILRNEKSNIRFSDIDVYRLFLDMDSKENLKKFYENNLGVLEAYDNMNNTDYLKVITSYYENNCKMNETASALFIHRNTLNYKVNKIEEILDINLDDISDKSKIYLCTIIKYLL</sequence>
<accession>A0A9X2MGE8</accession>
<dbReference type="Pfam" id="PF07905">
    <property type="entry name" value="PucR"/>
    <property type="match status" value="1"/>
</dbReference>
<dbReference type="RefSeq" id="WP_074079748.1">
    <property type="nucleotide sequence ID" value="NZ_JANKBY010000170.1"/>
</dbReference>
<dbReference type="PANTHER" id="PTHR33744">
    <property type="entry name" value="CARBOHYDRATE DIACID REGULATOR"/>
    <property type="match status" value="1"/>
</dbReference>
<dbReference type="AlphaFoldDB" id="A0A9X2MGE8"/>
<dbReference type="InterPro" id="IPR025736">
    <property type="entry name" value="PucR_C-HTH_dom"/>
</dbReference>
<dbReference type="Pfam" id="PF13556">
    <property type="entry name" value="HTH_30"/>
    <property type="match status" value="1"/>
</dbReference>
<proteinExistence type="predicted"/>
<protein>
    <submittedName>
        <fullName evidence="3">PucR family transcriptional regulator ligand-binding domain-containing protein</fullName>
    </submittedName>
</protein>
<dbReference type="InterPro" id="IPR012914">
    <property type="entry name" value="PucR_dom"/>
</dbReference>
<feature type="domain" description="PucR C-terminal helix-turn-helix" evidence="2">
    <location>
        <begin position="328"/>
        <end position="381"/>
    </location>
</feature>
<organism evidence="3 4">
    <name type="scientific">Terrisporobacter muris</name>
    <dbReference type="NCBI Taxonomy" id="2963284"/>
    <lineage>
        <taxon>Bacteria</taxon>
        <taxon>Bacillati</taxon>
        <taxon>Bacillota</taxon>
        <taxon>Clostridia</taxon>
        <taxon>Peptostreptococcales</taxon>
        <taxon>Peptostreptococcaceae</taxon>
        <taxon>Terrisporobacter</taxon>
    </lineage>
</organism>
<gene>
    <name evidence="3" type="ORF">NSA58_12665</name>
</gene>
<evidence type="ECO:0000259" key="1">
    <source>
        <dbReference type="Pfam" id="PF07905"/>
    </source>
</evidence>
<dbReference type="EMBL" id="JANKBY010000170">
    <property type="protein sequence ID" value="MCR1823641.1"/>
    <property type="molecule type" value="Genomic_DNA"/>
</dbReference>
<evidence type="ECO:0000259" key="2">
    <source>
        <dbReference type="Pfam" id="PF13556"/>
    </source>
</evidence>
<reference evidence="3" key="1">
    <citation type="submission" date="2022-07" db="EMBL/GenBank/DDBJ databases">
        <title>Enhanced cultured diversity of the mouse gut microbiota enables custom-made synthetic communities.</title>
        <authorList>
            <person name="Afrizal A."/>
        </authorList>
    </citation>
    <scope>NUCLEOTIDE SEQUENCE</scope>
    <source>
        <strain evidence="3">DSM 29186</strain>
    </source>
</reference>
<dbReference type="InterPro" id="IPR051448">
    <property type="entry name" value="CdaR-like_regulators"/>
</dbReference>
<comment type="caution">
    <text evidence="3">The sequence shown here is derived from an EMBL/GenBank/DDBJ whole genome shotgun (WGS) entry which is preliminary data.</text>
</comment>
<evidence type="ECO:0000313" key="3">
    <source>
        <dbReference type="EMBL" id="MCR1823641.1"/>
    </source>
</evidence>
<evidence type="ECO:0000313" key="4">
    <source>
        <dbReference type="Proteomes" id="UP001140817"/>
    </source>
</evidence>
<dbReference type="InterPro" id="IPR042070">
    <property type="entry name" value="PucR_C-HTH_sf"/>
</dbReference>
<dbReference type="Proteomes" id="UP001140817">
    <property type="component" value="Unassembled WGS sequence"/>
</dbReference>
<name>A0A9X2MGE8_9FIRM</name>
<dbReference type="PANTHER" id="PTHR33744:SF1">
    <property type="entry name" value="DNA-BINDING TRANSCRIPTIONAL ACTIVATOR ADER"/>
    <property type="match status" value="1"/>
</dbReference>
<feature type="domain" description="Purine catabolism PurC-like" evidence="1">
    <location>
        <begin position="15"/>
        <end position="124"/>
    </location>
</feature>
<dbReference type="Gene3D" id="1.10.10.2840">
    <property type="entry name" value="PucR C-terminal helix-turn-helix domain"/>
    <property type="match status" value="1"/>
</dbReference>